<evidence type="ECO:0000256" key="7">
    <source>
        <dbReference type="RuleBase" id="RU361228"/>
    </source>
</evidence>
<comment type="caution">
    <text evidence="9">The sequence shown here is derived from an EMBL/GenBank/DDBJ whole genome shotgun (WGS) entry which is preliminary data.</text>
</comment>
<reference evidence="9" key="1">
    <citation type="submission" date="2021-02" db="EMBL/GenBank/DDBJ databases">
        <authorList>
            <person name="Nowell W R."/>
        </authorList>
    </citation>
    <scope>NUCLEOTIDE SEQUENCE</scope>
</reference>
<keyword evidence="8" id="KW-0812">Transmembrane</keyword>
<evidence type="ECO:0000256" key="8">
    <source>
        <dbReference type="SAM" id="Phobius"/>
    </source>
</evidence>
<dbReference type="PROSITE" id="PS51996">
    <property type="entry name" value="TR_MART"/>
    <property type="match status" value="1"/>
</dbReference>
<gene>
    <name evidence="9" type="ORF">JYZ213_LOCUS7033</name>
</gene>
<comment type="similarity">
    <text evidence="1 7">Belongs to the Arg-specific ADP-ribosyltransferase family.</text>
</comment>
<dbReference type="Pfam" id="PF01129">
    <property type="entry name" value="ART"/>
    <property type="match status" value="1"/>
</dbReference>
<dbReference type="Gene3D" id="3.90.176.10">
    <property type="entry name" value="Toxin ADP-ribosyltransferase, Chain A, domain 1"/>
    <property type="match status" value="1"/>
</dbReference>
<dbReference type="GO" id="GO:0016779">
    <property type="term" value="F:nucleotidyltransferase activity"/>
    <property type="evidence" value="ECO:0007669"/>
    <property type="project" value="UniProtKB-KW"/>
</dbReference>
<accession>A0A813UWA3</accession>
<keyword evidence="8" id="KW-0472">Membrane</keyword>
<dbReference type="EC" id="2.4.2.31" evidence="7"/>
<keyword evidence="5" id="KW-0732">Signal</keyword>
<dbReference type="SUPFAM" id="SSF81321">
    <property type="entry name" value="Family A G protein-coupled receptor-like"/>
    <property type="match status" value="1"/>
</dbReference>
<keyword evidence="7" id="KW-0520">NAD</keyword>
<evidence type="ECO:0000256" key="1">
    <source>
        <dbReference type="ARBA" id="ARBA00009558"/>
    </source>
</evidence>
<evidence type="ECO:0000256" key="2">
    <source>
        <dbReference type="ARBA" id="ARBA00022676"/>
    </source>
</evidence>
<keyword evidence="8" id="KW-1133">Transmembrane helix</keyword>
<comment type="catalytic activity">
    <reaction evidence="6 7">
        <text>L-arginyl-[protein] + NAD(+) = N(omega)-(ADP-D-ribosyl)-L-arginyl-[protein] + nicotinamide + H(+)</text>
        <dbReference type="Rhea" id="RHEA:19149"/>
        <dbReference type="Rhea" id="RHEA-COMP:10532"/>
        <dbReference type="Rhea" id="RHEA-COMP:15087"/>
        <dbReference type="ChEBI" id="CHEBI:15378"/>
        <dbReference type="ChEBI" id="CHEBI:17154"/>
        <dbReference type="ChEBI" id="CHEBI:29965"/>
        <dbReference type="ChEBI" id="CHEBI:57540"/>
        <dbReference type="ChEBI" id="CHEBI:142554"/>
        <dbReference type="EC" id="2.4.2.31"/>
    </reaction>
</comment>
<evidence type="ECO:0000256" key="3">
    <source>
        <dbReference type="ARBA" id="ARBA00022679"/>
    </source>
</evidence>
<dbReference type="SUPFAM" id="SSF69318">
    <property type="entry name" value="Integrin alpha N-terminal domain"/>
    <property type="match status" value="2"/>
</dbReference>
<keyword evidence="2 7" id="KW-0328">Glycosyltransferase</keyword>
<evidence type="ECO:0000256" key="4">
    <source>
        <dbReference type="ARBA" id="ARBA00022695"/>
    </source>
</evidence>
<dbReference type="Gene3D" id="2.30.30.100">
    <property type="match status" value="10"/>
</dbReference>
<dbReference type="PANTHER" id="PTHR44103">
    <property type="entry name" value="PROPROTEIN CONVERTASE P"/>
    <property type="match status" value="1"/>
</dbReference>
<dbReference type="Gene3D" id="1.20.1070.10">
    <property type="entry name" value="Rhodopsin 7-helix transmembrane proteins"/>
    <property type="match status" value="1"/>
</dbReference>
<evidence type="ECO:0000313" key="9">
    <source>
        <dbReference type="EMBL" id="CAF0834786.1"/>
    </source>
</evidence>
<dbReference type="GO" id="GO:0106274">
    <property type="term" value="F:NAD+-protein-arginine ADP-ribosyltransferase activity"/>
    <property type="evidence" value="ECO:0007669"/>
    <property type="project" value="UniProtKB-EC"/>
</dbReference>
<dbReference type="Pfam" id="PF13517">
    <property type="entry name" value="FG-GAP_3"/>
    <property type="match status" value="5"/>
</dbReference>
<dbReference type="InterPro" id="IPR013517">
    <property type="entry name" value="FG-GAP"/>
</dbReference>
<feature type="transmembrane region" description="Helical" evidence="8">
    <location>
        <begin position="165"/>
        <end position="190"/>
    </location>
</feature>
<protein>
    <recommendedName>
        <fullName evidence="7">NAD(P)(+)--arginine ADP-ribosyltransferase</fullName>
        <ecNumber evidence="7">2.4.2.31</ecNumber>
    </recommendedName>
    <alternativeName>
        <fullName evidence="7">Mono(ADP-ribosyl)transferase</fullName>
    </alternativeName>
</protein>
<proteinExistence type="inferred from homology"/>
<organism evidence="9 10">
    <name type="scientific">Adineta steineri</name>
    <dbReference type="NCBI Taxonomy" id="433720"/>
    <lineage>
        <taxon>Eukaryota</taxon>
        <taxon>Metazoa</taxon>
        <taxon>Spiralia</taxon>
        <taxon>Gnathifera</taxon>
        <taxon>Rotifera</taxon>
        <taxon>Eurotatoria</taxon>
        <taxon>Bdelloidea</taxon>
        <taxon>Adinetida</taxon>
        <taxon>Adinetidae</taxon>
        <taxon>Adineta</taxon>
    </lineage>
</organism>
<sequence length="1337" mass="148066">MIASNSSVDTYGYIYEHSFDPFNPSVNLILEDDENCEQEQFGLTVNLQVNIKYILVVTTFSPDATNAFSIIVSGLTNANVERIIENHDKCVIGGSCNVQTKGIGITLDDILRYEINRNVILKNQPLLVKISVALTIIMFIMGLINSILSFLTFQNANSRKVGCGIYLLASSITTLMTISMFTINFWFVLLTQMNSSINLSVRRSGCIFIEPLLKLFLYFDTWLNACIAIERAIHVYQGVHFNKEKSKRLARRSIFILPFCISATIIHEPLHRNIFDFERNKVSTRDDQVELMSITFNGEETGNHQDVLIEEINTNTNPLYRDEIPSVNLNNEETLERNQFPVTNNPMKINHRLVDGATSSKGSVTVMNIMNDIEGNLGPILDYAEEPLLPLYKACASLENIIDDLSTYIKMALDETPEKPFDELTIDESAAIRLYTLEWKKPYESLYTVLNRTLKEQSREKLRPYFKYLKLLLTALVKLPCIPPLSVWRGVTKNLSTQFPPGTTVVWWGFSSCTTEMTVLENNMYLGNTGSRTLFSVEAINARTIRNHSHFVNEDEVLLLPGTQMIVQSQFSPASDLYIIHLKQVRPEQILLEPPFEGAYVYPKIQRQWYRKKRFAIPIGFLFTLIIGGIIIGSVLGTRPKIHTAASVCTHPFQAPTTYATGNNPQAAALGHFMTNNELVVAVVNSGDNALLLLSVNADGTLQNPRSYPIGYRPSSSVAADFNNDNKLDFAVSHYGDDTIRIILGNGNGIFQNSINYVAGNRPVSLVAKDFNNDNKIDLVVANYGTRTVSIMFNKGNGMFQYPVDYPIGIYPSSLVVNDFNNDNKLDLAISNYDDGNVIILFGEENGTFGIPINYPVNGSTSSIVCGDFNNDNQPDLVVTSANYNIISVLLGNKNGTFQPYINSATDKIPFSIIAGHFNNDTNLDVAVVNTYDNSTSVLLGIGNGSFQTPTTYIVGYLPVSVILGDFNDDTKLDLVVSNSGVNTISVLLGIGDGNLQAAINYTIGNMPTSMVSGYFNNDTKLDVVVTDDFDRIFHILLGNGKEIFQFPLNYTVGESPSSVVLDNFNNNNKMDAVVTNNLDDTITVLLDNENGIFHTRMDYSVGKAPCSVICDDFNNDNKRDLVVVNYGNNSISVLFNDGNGSFPIIMNYMVGSWPYSVIAFDFNNDTKLDLAVVSFGSFTVSILLGQTNGTFQTPINYVVGDFPYALTTGDFNNDMKPDLAVANRGENTVSILLNNGDATFQISVNYPTGNSPYSITSADFNNDTKIDLAVANFGDNTISILLGMENGVFQTPLFYQTGSGPYLVICGDLNNDKKPDMIVTNQKSGDLSVFLNSCEN</sequence>
<keyword evidence="7" id="KW-0521">NADP</keyword>
<dbReference type="InterPro" id="IPR000768">
    <property type="entry name" value="ART"/>
</dbReference>
<dbReference type="EMBL" id="CAJNOG010000045">
    <property type="protein sequence ID" value="CAF0834786.1"/>
    <property type="molecule type" value="Genomic_DNA"/>
</dbReference>
<evidence type="ECO:0000256" key="6">
    <source>
        <dbReference type="ARBA" id="ARBA00047597"/>
    </source>
</evidence>
<dbReference type="PANTHER" id="PTHR44103:SF1">
    <property type="entry name" value="PROPROTEIN CONVERTASE P"/>
    <property type="match status" value="1"/>
</dbReference>
<evidence type="ECO:0000256" key="5">
    <source>
        <dbReference type="ARBA" id="ARBA00022729"/>
    </source>
</evidence>
<dbReference type="Proteomes" id="UP000663845">
    <property type="component" value="Unassembled WGS sequence"/>
</dbReference>
<keyword evidence="4" id="KW-0548">Nucleotidyltransferase</keyword>
<keyword evidence="3 7" id="KW-0808">Transferase</keyword>
<feature type="transmembrane region" description="Helical" evidence="8">
    <location>
        <begin position="126"/>
        <end position="153"/>
    </location>
</feature>
<dbReference type="SUPFAM" id="SSF56399">
    <property type="entry name" value="ADP-ribosylation"/>
    <property type="match status" value="1"/>
</dbReference>
<name>A0A813UWA3_9BILA</name>
<dbReference type="InterPro" id="IPR028994">
    <property type="entry name" value="Integrin_alpha_N"/>
</dbReference>
<feature type="transmembrane region" description="Helical" evidence="8">
    <location>
        <begin position="615"/>
        <end position="636"/>
    </location>
</feature>
<evidence type="ECO:0000313" key="10">
    <source>
        <dbReference type="Proteomes" id="UP000663845"/>
    </source>
</evidence>